<keyword evidence="1" id="KW-0812">Transmembrane</keyword>
<accession>A0A914LAH0</accession>
<sequence>MSDIHWELKKLKIFSNFKNIFGHTCHWLLLLFFGLFFIGYLTLHDALFCIIIILIFSVFLSSSLFTVHFNSALCLRLIVWCLSRVWICRHRCHRHHISWSKNDRWSAVVIFAGCTHWIYFGFCFPSFSIDQLRLLFFFRLFQCNSSDFIFLCCWCNSSSLCSDRRGLCTRTLFDVWFRLGFFWRKRSGERWPSSCRRSLNLHWFLRLFLLLDRSIRTWLFPSTDFCFRFPSIQRRFRANLYSRSILCLLFATLYKQNRRK</sequence>
<feature type="transmembrane region" description="Helical" evidence="1">
    <location>
        <begin position="20"/>
        <end position="39"/>
    </location>
</feature>
<evidence type="ECO:0000256" key="1">
    <source>
        <dbReference type="SAM" id="Phobius"/>
    </source>
</evidence>
<evidence type="ECO:0000313" key="2">
    <source>
        <dbReference type="Proteomes" id="UP000887563"/>
    </source>
</evidence>
<evidence type="ECO:0000313" key="3">
    <source>
        <dbReference type="WBParaSite" id="Minc3s00375g11239"/>
    </source>
</evidence>
<name>A0A914LAH0_MELIC</name>
<reference evidence="3" key="1">
    <citation type="submission" date="2022-11" db="UniProtKB">
        <authorList>
            <consortium name="WormBaseParasite"/>
        </authorList>
    </citation>
    <scope>IDENTIFICATION</scope>
</reference>
<organism evidence="2 3">
    <name type="scientific">Meloidogyne incognita</name>
    <name type="common">Southern root-knot nematode worm</name>
    <name type="synonym">Oxyuris incognita</name>
    <dbReference type="NCBI Taxonomy" id="6306"/>
    <lineage>
        <taxon>Eukaryota</taxon>
        <taxon>Metazoa</taxon>
        <taxon>Ecdysozoa</taxon>
        <taxon>Nematoda</taxon>
        <taxon>Chromadorea</taxon>
        <taxon>Rhabditida</taxon>
        <taxon>Tylenchina</taxon>
        <taxon>Tylenchomorpha</taxon>
        <taxon>Tylenchoidea</taxon>
        <taxon>Meloidogynidae</taxon>
        <taxon>Meloidogyninae</taxon>
        <taxon>Meloidogyne</taxon>
        <taxon>Meloidogyne incognita group</taxon>
    </lineage>
</organism>
<feature type="transmembrane region" description="Helical" evidence="1">
    <location>
        <begin position="108"/>
        <end position="128"/>
    </location>
</feature>
<dbReference type="AlphaFoldDB" id="A0A914LAH0"/>
<dbReference type="WBParaSite" id="Minc3s00375g11239">
    <property type="protein sequence ID" value="Minc3s00375g11239"/>
    <property type="gene ID" value="Minc3s00375g11239"/>
</dbReference>
<dbReference type="Proteomes" id="UP000887563">
    <property type="component" value="Unplaced"/>
</dbReference>
<feature type="transmembrane region" description="Helical" evidence="1">
    <location>
        <begin position="46"/>
        <end position="63"/>
    </location>
</feature>
<protein>
    <submittedName>
        <fullName evidence="3">Uncharacterized protein</fullName>
    </submittedName>
</protein>
<proteinExistence type="predicted"/>
<keyword evidence="1" id="KW-0472">Membrane</keyword>
<keyword evidence="1" id="KW-1133">Transmembrane helix</keyword>
<keyword evidence="2" id="KW-1185">Reference proteome</keyword>